<gene>
    <name evidence="1" type="ORF">CAMGR0001_1395</name>
</gene>
<sequence length="62" mass="7035">MITLRAVFCTGEISLRNKLLKNVFAKLQTQQNSRACCAIKALKIAVKKSARIRIIAERRAEF</sequence>
<dbReference type="AlphaFoldDB" id="C8PJJ5"/>
<proteinExistence type="predicted"/>
<keyword evidence="2" id="KW-1185">Reference proteome</keyword>
<comment type="caution">
    <text evidence="1">The sequence shown here is derived from an EMBL/GenBank/DDBJ whole genome shotgun (WGS) entry which is preliminary data.</text>
</comment>
<evidence type="ECO:0000313" key="1">
    <source>
        <dbReference type="EMBL" id="EEV17100.1"/>
    </source>
</evidence>
<evidence type="ECO:0000313" key="2">
    <source>
        <dbReference type="Proteomes" id="UP000005709"/>
    </source>
</evidence>
<protein>
    <submittedName>
        <fullName evidence="1">Uncharacterized protein</fullName>
    </submittedName>
</protein>
<accession>C8PJJ5</accession>
<dbReference type="Proteomes" id="UP000005709">
    <property type="component" value="Unassembled WGS sequence"/>
</dbReference>
<reference evidence="1 2" key="1">
    <citation type="submission" date="2009-07" db="EMBL/GenBank/DDBJ databases">
        <authorList>
            <person name="Madupu R."/>
            <person name="Sebastian Y."/>
            <person name="Durkin A.S."/>
            <person name="Torralba M."/>
            <person name="Methe B."/>
            <person name="Sutton G.G."/>
            <person name="Strausberg R.L."/>
            <person name="Nelson K.E."/>
        </authorList>
    </citation>
    <scope>NUCLEOTIDE SEQUENCE [LARGE SCALE GENOMIC DNA]</scope>
    <source>
        <strain evidence="1 2">RM3268</strain>
    </source>
</reference>
<dbReference type="EMBL" id="ACYG01000027">
    <property type="protein sequence ID" value="EEV17100.1"/>
    <property type="molecule type" value="Genomic_DNA"/>
</dbReference>
<name>C8PJJ5_9BACT</name>
<organism evidence="1 2">
    <name type="scientific">Campylobacter gracilis RM3268</name>
    <dbReference type="NCBI Taxonomy" id="553220"/>
    <lineage>
        <taxon>Bacteria</taxon>
        <taxon>Pseudomonadati</taxon>
        <taxon>Campylobacterota</taxon>
        <taxon>Epsilonproteobacteria</taxon>
        <taxon>Campylobacterales</taxon>
        <taxon>Campylobacteraceae</taxon>
        <taxon>Campylobacter</taxon>
    </lineage>
</organism>